<gene>
    <name evidence="1" type="ORF">WDV06_19080</name>
</gene>
<evidence type="ECO:0000313" key="2">
    <source>
        <dbReference type="Proteomes" id="UP001610631"/>
    </source>
</evidence>
<protein>
    <submittedName>
        <fullName evidence="1">Uncharacterized protein</fullName>
    </submittedName>
</protein>
<reference evidence="1 2" key="1">
    <citation type="submission" date="2024-03" db="EMBL/GenBank/DDBJ databases">
        <title>Whole genome sequencing of Streptomyces racemochromogenes, to identify antimicrobial biosynthetic gene clusters.</title>
        <authorList>
            <person name="Suryawanshi P."/>
            <person name="Krishnaraj P.U."/>
            <person name="Arun Y.P."/>
            <person name="Suryawanshi M.P."/>
            <person name="Rakshit O."/>
        </authorList>
    </citation>
    <scope>NUCLEOTIDE SEQUENCE [LARGE SCALE GENOMIC DNA]</scope>
    <source>
        <strain evidence="1 2">AUDT626</strain>
    </source>
</reference>
<organism evidence="1 2">
    <name type="scientific">Streptomyces racemochromogenes</name>
    <dbReference type="NCBI Taxonomy" id="67353"/>
    <lineage>
        <taxon>Bacteria</taxon>
        <taxon>Bacillati</taxon>
        <taxon>Actinomycetota</taxon>
        <taxon>Actinomycetes</taxon>
        <taxon>Kitasatosporales</taxon>
        <taxon>Streptomycetaceae</taxon>
        <taxon>Streptomyces</taxon>
    </lineage>
</organism>
<dbReference type="EMBL" id="JBBDHD010000047">
    <property type="protein sequence ID" value="MFH7597183.1"/>
    <property type="molecule type" value="Genomic_DNA"/>
</dbReference>
<comment type="caution">
    <text evidence="1">The sequence shown here is derived from an EMBL/GenBank/DDBJ whole genome shotgun (WGS) entry which is preliminary data.</text>
</comment>
<accession>A0ABW7PFM5</accession>
<dbReference type="Proteomes" id="UP001610631">
    <property type="component" value="Unassembled WGS sequence"/>
</dbReference>
<dbReference type="RefSeq" id="WP_395510967.1">
    <property type="nucleotide sequence ID" value="NZ_JBBDHD010000047.1"/>
</dbReference>
<name>A0ABW7PFM5_9ACTN</name>
<evidence type="ECO:0000313" key="1">
    <source>
        <dbReference type="EMBL" id="MFH7597183.1"/>
    </source>
</evidence>
<sequence length="83" mass="8883">MEHAPIVVHRVSPSGGRRVSLRAGGRETVLGVAHSDPDVIEFLRRAEVPDPDEVVLGGAVPQIEWQGDAPHVYEAEPAATDLP</sequence>
<proteinExistence type="predicted"/>
<keyword evidence="2" id="KW-1185">Reference proteome</keyword>